<dbReference type="PANTHER" id="PTHR23160">
    <property type="entry name" value="SYNAPTONEMAL COMPLEX PROTEIN-RELATED"/>
    <property type="match status" value="1"/>
</dbReference>
<evidence type="ECO:0000256" key="3">
    <source>
        <dbReference type="SAM" id="SignalP"/>
    </source>
</evidence>
<dbReference type="PANTHER" id="PTHR23160:SF20">
    <property type="entry name" value="OS02G0439200 PROTEIN"/>
    <property type="match status" value="1"/>
</dbReference>
<dbReference type="AlphaFoldDB" id="A0A0V0Y2R2"/>
<dbReference type="EMBL" id="JYDU01000073">
    <property type="protein sequence ID" value="KRX94352.1"/>
    <property type="molecule type" value="Genomic_DNA"/>
</dbReference>
<feature type="compositionally biased region" description="Basic and acidic residues" evidence="2">
    <location>
        <begin position="442"/>
        <end position="451"/>
    </location>
</feature>
<feature type="compositionally biased region" description="Acidic residues" evidence="2">
    <location>
        <begin position="518"/>
        <end position="549"/>
    </location>
</feature>
<feature type="region of interest" description="Disordered" evidence="2">
    <location>
        <begin position="351"/>
        <end position="611"/>
    </location>
</feature>
<dbReference type="Proteomes" id="UP000054815">
    <property type="component" value="Unassembled WGS sequence"/>
</dbReference>
<keyword evidence="3" id="KW-0732">Signal</keyword>
<dbReference type="Pfam" id="PF04942">
    <property type="entry name" value="CC"/>
    <property type="match status" value="1"/>
</dbReference>
<feature type="compositionally biased region" description="Acidic residues" evidence="2">
    <location>
        <begin position="452"/>
        <end position="470"/>
    </location>
</feature>
<sequence length="611" mass="67859">MLITATAMNTAWPNRATVFLFWFSVGIVQHILFTDGSERNETVNSENQIESIGKTLTNWSMTSAKLARRQQLRIILGQCSNGNQVVAACFPNYKCGSGYWCDTSINRCCKPKLLNINIHFVSPVTGLPYGIWKPTIPPSSLFCRDGSPAVSRCHLNSACPVGFICTIDKLCCRSGTAASCNFEAEPVALCDRGMCGPNHYCSRDGYCCPTTYGGNVCPNGATSIGLCEQGLCPIGYECISGQICCPEQPHIDNWQTSVCPNNREPVGECINGLCPADMMCINEVCCPISDIMKLLHQKKRNLLHATSSNTIPGRSSTRLRLSERYDSLPSLRTHSDDRYDDGVDICTEDETAVIEKESEGGVDKEKPTSEEESAEKTSQEKESEEKTSQERESEEKDEDKSESEASEEKGTSQEQTSKEEKGESEEEDEHESEIESQASEEQTSKEEKGASEEGDEEDASAEEEEDEDDVSEGKKGASEEDDEEKVSEEKDDEQESETESQASEEQASEDEKGASEEQTSEGEEEKDASEEEEEDEEKESEEDENESEVESQASEEQTSEEEKGASEEKEENEEDASEEEEEQDESEEEDEEEEEEEEEDASEEEESDESV</sequence>
<evidence type="ECO:0000256" key="1">
    <source>
        <dbReference type="ARBA" id="ARBA00023054"/>
    </source>
</evidence>
<feature type="signal peptide" evidence="3">
    <location>
        <begin position="1"/>
        <end position="30"/>
    </location>
</feature>
<evidence type="ECO:0000313" key="6">
    <source>
        <dbReference type="Proteomes" id="UP000054815"/>
    </source>
</evidence>
<keyword evidence="1" id="KW-0175">Coiled coil</keyword>
<proteinExistence type="predicted"/>
<comment type="caution">
    <text evidence="5">The sequence shown here is derived from an EMBL/GenBank/DDBJ whole genome shotgun (WGS) entry which is preliminary data.</text>
</comment>
<feature type="compositionally biased region" description="Acidic residues" evidence="2">
    <location>
        <begin position="568"/>
        <end position="611"/>
    </location>
</feature>
<feature type="compositionally biased region" description="Acidic residues" evidence="2">
    <location>
        <begin position="479"/>
        <end position="498"/>
    </location>
</feature>
<name>A0A0V0Y2R2_TRIPS</name>
<feature type="domain" description="CC" evidence="4">
    <location>
        <begin position="255"/>
        <end position="287"/>
    </location>
</feature>
<dbReference type="SMART" id="SM00289">
    <property type="entry name" value="WR1"/>
    <property type="match status" value="5"/>
</dbReference>
<evidence type="ECO:0000256" key="2">
    <source>
        <dbReference type="SAM" id="MobiDB-lite"/>
    </source>
</evidence>
<evidence type="ECO:0000313" key="5">
    <source>
        <dbReference type="EMBL" id="KRX94352.1"/>
    </source>
</evidence>
<evidence type="ECO:0000259" key="4">
    <source>
        <dbReference type="Pfam" id="PF04942"/>
    </source>
</evidence>
<dbReference type="InterPro" id="IPR006150">
    <property type="entry name" value="Cys_repeat_1"/>
</dbReference>
<organism evidence="5 6">
    <name type="scientific">Trichinella pseudospiralis</name>
    <name type="common">Parasitic roundworm</name>
    <dbReference type="NCBI Taxonomy" id="6337"/>
    <lineage>
        <taxon>Eukaryota</taxon>
        <taxon>Metazoa</taxon>
        <taxon>Ecdysozoa</taxon>
        <taxon>Nematoda</taxon>
        <taxon>Enoplea</taxon>
        <taxon>Dorylaimia</taxon>
        <taxon>Trichinellida</taxon>
        <taxon>Trichinellidae</taxon>
        <taxon>Trichinella</taxon>
    </lineage>
</organism>
<feature type="chain" id="PRO_5006873046" evidence="3">
    <location>
        <begin position="31"/>
        <end position="611"/>
    </location>
</feature>
<gene>
    <name evidence="5" type="ORF">T4E_866</name>
</gene>
<dbReference type="STRING" id="6337.A0A0V0Y2R2"/>
<reference evidence="5 6" key="1">
    <citation type="submission" date="2015-01" db="EMBL/GenBank/DDBJ databases">
        <title>Evolution of Trichinella species and genotypes.</title>
        <authorList>
            <person name="Korhonen P.K."/>
            <person name="Edoardo P."/>
            <person name="Giuseppe L.R."/>
            <person name="Gasser R.B."/>
        </authorList>
    </citation>
    <scope>NUCLEOTIDE SEQUENCE [LARGE SCALE GENOMIC DNA]</scope>
    <source>
        <strain evidence="5">ISS141</strain>
    </source>
</reference>
<feature type="compositionally biased region" description="Basic and acidic residues" evidence="2">
    <location>
        <begin position="353"/>
        <end position="421"/>
    </location>
</feature>
<dbReference type="InterPro" id="IPR007026">
    <property type="entry name" value="CC_domain"/>
</dbReference>
<feature type="compositionally biased region" description="Acidic residues" evidence="2">
    <location>
        <begin position="422"/>
        <end position="434"/>
    </location>
</feature>
<protein>
    <submittedName>
        <fullName evidence="5">Dynein heavy chain-like protein</fullName>
    </submittedName>
</protein>
<dbReference type="GO" id="GO:0007131">
    <property type="term" value="P:reciprocal meiotic recombination"/>
    <property type="evidence" value="ECO:0007669"/>
    <property type="project" value="TreeGrafter"/>
</dbReference>
<accession>A0A0V0Y2R2</accession>